<dbReference type="OrthoDB" id="2247944at2759"/>
<name>A0A0B7N4U2_9FUNG</name>
<keyword evidence="1" id="KW-1133">Transmembrane helix</keyword>
<keyword evidence="3" id="KW-1185">Reference proteome</keyword>
<accession>A0A0B7N4U2</accession>
<sequence>MSQTSIEYSSVHSVFEKVTQHTEETFPHLIDLAARNWVRSMNAVNTELAGISDMSSSASNLPDRYFHIRIPYINGPMNVFSVISTSTYIIGMIGSYKKSPKLIKYHKHLLFFDVISTPLILIECIWTSSPEWSRLSMPDSLDTPVSFENDMKKLLIMFMAFIGVAASSVYLQQIYAAFVAYKYEKYLVTTNEEMKEK</sequence>
<reference evidence="2 3" key="1">
    <citation type="submission" date="2014-09" db="EMBL/GenBank/DDBJ databases">
        <authorList>
            <person name="Ellenberger Sabrina"/>
        </authorList>
    </citation>
    <scope>NUCLEOTIDE SEQUENCE [LARGE SCALE GENOMIC DNA]</scope>
    <source>
        <strain evidence="2 3">CBS 412.66</strain>
    </source>
</reference>
<evidence type="ECO:0000313" key="3">
    <source>
        <dbReference type="Proteomes" id="UP000054107"/>
    </source>
</evidence>
<keyword evidence="1" id="KW-0472">Membrane</keyword>
<feature type="transmembrane region" description="Helical" evidence="1">
    <location>
        <begin position="154"/>
        <end position="178"/>
    </location>
</feature>
<feature type="transmembrane region" description="Helical" evidence="1">
    <location>
        <begin position="79"/>
        <end position="96"/>
    </location>
</feature>
<dbReference type="AlphaFoldDB" id="A0A0B7N4U2"/>
<keyword evidence="1" id="KW-0812">Transmembrane</keyword>
<evidence type="ECO:0000313" key="2">
    <source>
        <dbReference type="EMBL" id="CEP10520.1"/>
    </source>
</evidence>
<dbReference type="EMBL" id="LN724412">
    <property type="protein sequence ID" value="CEP10520.1"/>
    <property type="molecule type" value="Genomic_DNA"/>
</dbReference>
<organism evidence="2 3">
    <name type="scientific">Parasitella parasitica</name>
    <dbReference type="NCBI Taxonomy" id="35722"/>
    <lineage>
        <taxon>Eukaryota</taxon>
        <taxon>Fungi</taxon>
        <taxon>Fungi incertae sedis</taxon>
        <taxon>Mucoromycota</taxon>
        <taxon>Mucoromycotina</taxon>
        <taxon>Mucoromycetes</taxon>
        <taxon>Mucorales</taxon>
        <taxon>Mucorineae</taxon>
        <taxon>Mucoraceae</taxon>
        <taxon>Parasitella</taxon>
    </lineage>
</organism>
<gene>
    <name evidence="2" type="primary">PARPA_04236.1 scaffold 12477</name>
</gene>
<protein>
    <submittedName>
        <fullName evidence="2">Uncharacterized protein</fullName>
    </submittedName>
</protein>
<proteinExistence type="predicted"/>
<evidence type="ECO:0000256" key="1">
    <source>
        <dbReference type="SAM" id="Phobius"/>
    </source>
</evidence>
<feature type="transmembrane region" description="Helical" evidence="1">
    <location>
        <begin position="108"/>
        <end position="128"/>
    </location>
</feature>
<dbReference type="Proteomes" id="UP000054107">
    <property type="component" value="Unassembled WGS sequence"/>
</dbReference>